<keyword evidence="2" id="KW-1185">Reference proteome</keyword>
<gene>
    <name evidence="1" type="ORF">Krac_7884</name>
</gene>
<dbReference type="AlphaFoldDB" id="D6TLD1"/>
<protein>
    <submittedName>
        <fullName evidence="1">Uncharacterized protein</fullName>
    </submittedName>
</protein>
<evidence type="ECO:0000313" key="1">
    <source>
        <dbReference type="EMBL" id="EFH86581.1"/>
    </source>
</evidence>
<dbReference type="Proteomes" id="UP000004508">
    <property type="component" value="Unassembled WGS sequence"/>
</dbReference>
<name>D6TLD1_KTERA</name>
<evidence type="ECO:0000313" key="2">
    <source>
        <dbReference type="Proteomes" id="UP000004508"/>
    </source>
</evidence>
<dbReference type="InParanoid" id="D6TLD1"/>
<proteinExistence type="predicted"/>
<comment type="caution">
    <text evidence="1">The sequence shown here is derived from an EMBL/GenBank/DDBJ whole genome shotgun (WGS) entry which is preliminary data.</text>
</comment>
<accession>D6TLD1</accession>
<sequence length="43" mass="5080">MDKQLRDQLGQAVYNARFMRPGMLEISWLEMPEEAKEVQGNRI</sequence>
<dbReference type="RefSeq" id="WP_007911030.1">
    <property type="nucleotide sequence ID" value="NZ_ADVG01000002.1"/>
</dbReference>
<reference evidence="1 2" key="1">
    <citation type="journal article" date="2011" name="Stand. Genomic Sci.">
        <title>Non-contiguous finished genome sequence and contextual data of the filamentous soil bacterium Ktedonobacter racemifer type strain (SOSP1-21).</title>
        <authorList>
            <person name="Chang Y.J."/>
            <person name="Land M."/>
            <person name="Hauser L."/>
            <person name="Chertkov O."/>
            <person name="Del Rio T.G."/>
            <person name="Nolan M."/>
            <person name="Copeland A."/>
            <person name="Tice H."/>
            <person name="Cheng J.F."/>
            <person name="Lucas S."/>
            <person name="Han C."/>
            <person name="Goodwin L."/>
            <person name="Pitluck S."/>
            <person name="Ivanova N."/>
            <person name="Ovchinikova G."/>
            <person name="Pati A."/>
            <person name="Chen A."/>
            <person name="Palaniappan K."/>
            <person name="Mavromatis K."/>
            <person name="Liolios K."/>
            <person name="Brettin T."/>
            <person name="Fiebig A."/>
            <person name="Rohde M."/>
            <person name="Abt B."/>
            <person name="Goker M."/>
            <person name="Detter J.C."/>
            <person name="Woyke T."/>
            <person name="Bristow J."/>
            <person name="Eisen J.A."/>
            <person name="Markowitz V."/>
            <person name="Hugenholtz P."/>
            <person name="Kyrpides N.C."/>
            <person name="Klenk H.P."/>
            <person name="Lapidus A."/>
        </authorList>
    </citation>
    <scope>NUCLEOTIDE SEQUENCE [LARGE SCALE GENOMIC DNA]</scope>
    <source>
        <strain evidence="2">DSM 44963</strain>
    </source>
</reference>
<dbReference type="STRING" id="485913.Krac_7884"/>
<dbReference type="EMBL" id="ADVG01000002">
    <property type="protein sequence ID" value="EFH86581.1"/>
    <property type="molecule type" value="Genomic_DNA"/>
</dbReference>
<organism evidence="1 2">
    <name type="scientific">Ktedonobacter racemifer DSM 44963</name>
    <dbReference type="NCBI Taxonomy" id="485913"/>
    <lineage>
        <taxon>Bacteria</taxon>
        <taxon>Bacillati</taxon>
        <taxon>Chloroflexota</taxon>
        <taxon>Ktedonobacteria</taxon>
        <taxon>Ktedonobacterales</taxon>
        <taxon>Ktedonobacteraceae</taxon>
        <taxon>Ktedonobacter</taxon>
    </lineage>
</organism>